<protein>
    <recommendedName>
        <fullName evidence="4">Apple domain-containing protein</fullName>
    </recommendedName>
</protein>
<gene>
    <name evidence="2" type="ORF">SCAR479_13015</name>
</gene>
<organism evidence="2 3">
    <name type="scientific">Seiridium cardinale</name>
    <dbReference type="NCBI Taxonomy" id="138064"/>
    <lineage>
        <taxon>Eukaryota</taxon>
        <taxon>Fungi</taxon>
        <taxon>Dikarya</taxon>
        <taxon>Ascomycota</taxon>
        <taxon>Pezizomycotina</taxon>
        <taxon>Sordariomycetes</taxon>
        <taxon>Xylariomycetidae</taxon>
        <taxon>Amphisphaeriales</taxon>
        <taxon>Sporocadaceae</taxon>
        <taxon>Seiridium</taxon>
    </lineage>
</organism>
<feature type="chain" id="PRO_5045557056" description="Apple domain-containing protein" evidence="1">
    <location>
        <begin position="22"/>
        <end position="331"/>
    </location>
</feature>
<name>A0ABR2X925_9PEZI</name>
<reference evidence="2 3" key="1">
    <citation type="submission" date="2024-02" db="EMBL/GenBank/DDBJ databases">
        <title>First draft genome assembly of two strains of Seiridium cardinale.</title>
        <authorList>
            <person name="Emiliani G."/>
            <person name="Scali E."/>
        </authorList>
    </citation>
    <scope>NUCLEOTIDE SEQUENCE [LARGE SCALE GENOMIC DNA]</scope>
    <source>
        <strain evidence="2 3">BM-138-000479</strain>
    </source>
</reference>
<feature type="signal peptide" evidence="1">
    <location>
        <begin position="1"/>
        <end position="21"/>
    </location>
</feature>
<evidence type="ECO:0000313" key="3">
    <source>
        <dbReference type="Proteomes" id="UP001465668"/>
    </source>
</evidence>
<keyword evidence="1" id="KW-0732">Signal</keyword>
<evidence type="ECO:0000313" key="2">
    <source>
        <dbReference type="EMBL" id="KAK9770274.1"/>
    </source>
</evidence>
<proteinExistence type="predicted"/>
<accession>A0ABR2X925</accession>
<evidence type="ECO:0008006" key="4">
    <source>
        <dbReference type="Google" id="ProtNLM"/>
    </source>
</evidence>
<evidence type="ECO:0000256" key="1">
    <source>
        <dbReference type="SAM" id="SignalP"/>
    </source>
</evidence>
<comment type="caution">
    <text evidence="2">The sequence shown here is derived from an EMBL/GenBank/DDBJ whole genome shotgun (WGS) entry which is preliminary data.</text>
</comment>
<dbReference type="EMBL" id="JARVKM010000096">
    <property type="protein sequence ID" value="KAK9770274.1"/>
    <property type="molecule type" value="Genomic_DNA"/>
</dbReference>
<keyword evidence="3" id="KW-1185">Reference proteome</keyword>
<sequence length="331" mass="33923">MHFTTLISGLTALAFTKSATAVVIRTGGICSNVPYADFAPLANWSAAQSFCSSAYGVSTVTMTMTTILSSVSVETASASDFETVTVTETSTAITSTLTPVKAKRSKCRSVSVKQSAPASYSASSTLSSIATISSAGSTHSSIATGPSASSDEDNLCSSLKSGPSSIAEAVCSCYIETPVTVTATITSVVSGLATATPQATGTVTITTTYIVTAATSTTSESSSSTGSSTSSASSPVITSTTSQYQANNGLIFELTYNSLYGATDDNIIVQMEQPDFQACVEECALTFNCAYLLYVESTDYPTAKQCYLLTNDEPGFGTGYLGIDTAKLIGG</sequence>
<dbReference type="Proteomes" id="UP001465668">
    <property type="component" value="Unassembled WGS sequence"/>
</dbReference>